<evidence type="ECO:0000313" key="7">
    <source>
        <dbReference type="EMBL" id="MDR6168177.1"/>
    </source>
</evidence>
<dbReference type="InterPro" id="IPR051611">
    <property type="entry name" value="ECF_transporter_component"/>
</dbReference>
<protein>
    <submittedName>
        <fullName evidence="7">Energy-coupling factor transport system permease protein</fullName>
    </submittedName>
</protein>
<keyword evidence="2" id="KW-1003">Cell membrane</keyword>
<evidence type="ECO:0000256" key="6">
    <source>
        <dbReference type="SAM" id="Phobius"/>
    </source>
</evidence>
<dbReference type="EMBL" id="JAVIZA010000001">
    <property type="protein sequence ID" value="MDR6168177.1"/>
    <property type="molecule type" value="Genomic_DNA"/>
</dbReference>
<organism evidence="7 8">
    <name type="scientific">Microbacterium paludicola</name>
    <dbReference type="NCBI Taxonomy" id="300019"/>
    <lineage>
        <taxon>Bacteria</taxon>
        <taxon>Bacillati</taxon>
        <taxon>Actinomycetota</taxon>
        <taxon>Actinomycetes</taxon>
        <taxon>Micrococcales</taxon>
        <taxon>Microbacteriaceae</taxon>
        <taxon>Microbacterium</taxon>
    </lineage>
</organism>
<feature type="transmembrane region" description="Helical" evidence="6">
    <location>
        <begin position="47"/>
        <end position="65"/>
    </location>
</feature>
<dbReference type="CDD" id="cd16914">
    <property type="entry name" value="EcfT"/>
    <property type="match status" value="1"/>
</dbReference>
<evidence type="ECO:0000256" key="4">
    <source>
        <dbReference type="ARBA" id="ARBA00022989"/>
    </source>
</evidence>
<keyword evidence="5 6" id="KW-0472">Membrane</keyword>
<evidence type="ECO:0000256" key="5">
    <source>
        <dbReference type="ARBA" id="ARBA00023136"/>
    </source>
</evidence>
<dbReference type="InterPro" id="IPR003339">
    <property type="entry name" value="ABC/ECF_trnsptr_transmembrane"/>
</dbReference>
<name>A0ABU1I3T8_9MICO</name>
<keyword evidence="8" id="KW-1185">Reference proteome</keyword>
<dbReference type="PANTHER" id="PTHR34857:SF2">
    <property type="entry name" value="SLL0384 PROTEIN"/>
    <property type="match status" value="1"/>
</dbReference>
<dbReference type="Pfam" id="PF02361">
    <property type="entry name" value="CbiQ"/>
    <property type="match status" value="1"/>
</dbReference>
<evidence type="ECO:0000256" key="2">
    <source>
        <dbReference type="ARBA" id="ARBA00022475"/>
    </source>
</evidence>
<sequence>MSATATTAIDPYAAAPASRRLLFRLNPLAKLAAPVPAMVALIFTRDLVTPLAILALAYAVLIVGARWTLRTVLLLAVAVPVGILLVGAGMSLWVDAARVADTPVLLQLGTWSLHAGALQIGMATGLRLGAIAALAFIAGLTTTGPDLVRATVQQLRVPYRVGYTALAAFRFVPRFGYELDLIRQAHRVRGAHGGRGPFAAIARWGGYVVPLLAGAIRHAERVALAMDSRAFGAHRDRTERHLVPFRRRDVVFIVVFWIASAAILIPLFPWTP</sequence>
<evidence type="ECO:0000256" key="3">
    <source>
        <dbReference type="ARBA" id="ARBA00022692"/>
    </source>
</evidence>
<feature type="transmembrane region" description="Helical" evidence="6">
    <location>
        <begin position="250"/>
        <end position="270"/>
    </location>
</feature>
<comment type="subcellular location">
    <subcellularLocation>
        <location evidence="1">Membrane</location>
        <topology evidence="1">Multi-pass membrane protein</topology>
    </subcellularLocation>
</comment>
<accession>A0ABU1I3T8</accession>
<comment type="caution">
    <text evidence="7">The sequence shown here is derived from an EMBL/GenBank/DDBJ whole genome shotgun (WGS) entry which is preliminary data.</text>
</comment>
<feature type="transmembrane region" description="Helical" evidence="6">
    <location>
        <begin position="72"/>
        <end position="94"/>
    </location>
</feature>
<proteinExistence type="predicted"/>
<evidence type="ECO:0000256" key="1">
    <source>
        <dbReference type="ARBA" id="ARBA00004141"/>
    </source>
</evidence>
<keyword evidence="3 6" id="KW-0812">Transmembrane</keyword>
<dbReference type="Proteomes" id="UP001260188">
    <property type="component" value="Unassembled WGS sequence"/>
</dbReference>
<gene>
    <name evidence="7" type="ORF">QE367_002381</name>
</gene>
<feature type="transmembrane region" description="Helical" evidence="6">
    <location>
        <begin position="114"/>
        <end position="140"/>
    </location>
</feature>
<evidence type="ECO:0000313" key="8">
    <source>
        <dbReference type="Proteomes" id="UP001260188"/>
    </source>
</evidence>
<dbReference type="RefSeq" id="WP_309666998.1">
    <property type="nucleotide sequence ID" value="NZ_JAVIZA010000001.1"/>
</dbReference>
<reference evidence="7 8" key="1">
    <citation type="submission" date="2023-08" db="EMBL/GenBank/DDBJ databases">
        <title>Functional and genomic diversity of the sorghum phyllosphere microbiome.</title>
        <authorList>
            <person name="Shade A."/>
        </authorList>
    </citation>
    <scope>NUCLEOTIDE SEQUENCE [LARGE SCALE GENOMIC DNA]</scope>
    <source>
        <strain evidence="7 8">SORGH_AS_0919</strain>
    </source>
</reference>
<keyword evidence="4 6" id="KW-1133">Transmembrane helix</keyword>
<dbReference type="PANTHER" id="PTHR34857">
    <property type="entry name" value="SLL0384 PROTEIN"/>
    <property type="match status" value="1"/>
</dbReference>